<dbReference type="Proteomes" id="UP001519921">
    <property type="component" value="Unassembled WGS sequence"/>
</dbReference>
<dbReference type="PANTHER" id="PTHR12147:SF26">
    <property type="entry name" value="PEPTIDASE M28 DOMAIN-CONTAINING PROTEIN"/>
    <property type="match status" value="1"/>
</dbReference>
<evidence type="ECO:0000313" key="4">
    <source>
        <dbReference type="Proteomes" id="UP001519921"/>
    </source>
</evidence>
<organism evidence="3 4">
    <name type="scientific">Clostridium weizhouense</name>
    <dbReference type="NCBI Taxonomy" id="2859781"/>
    <lineage>
        <taxon>Bacteria</taxon>
        <taxon>Bacillati</taxon>
        <taxon>Bacillota</taxon>
        <taxon>Clostridia</taxon>
        <taxon>Eubacteriales</taxon>
        <taxon>Clostridiaceae</taxon>
        <taxon>Clostridium</taxon>
    </lineage>
</organism>
<dbReference type="InterPro" id="IPR045175">
    <property type="entry name" value="M28_fam"/>
</dbReference>
<keyword evidence="1" id="KW-0472">Membrane</keyword>
<sequence>MKKIIYHSSLFVLFICLTFSVFIQTTYYHFNPSNVKYNIKLISSNEYEGRLTGTCGNEKAASLIENFFKNNKLAPLNDSYKESFEVTTPIKNNKTPELKIGKNNVTLHEYKYGIDFKEDMLNFDENSVVFTKQDIVDILPSSLVIKHNGKQYLFYVSLEKGFSFRSSFDDNAQYQFSIAITTELFNDILDSLRDDKEVSITIPYSEEKCITSNIIGRIKGYSKNLPPLILTAHFDHIGVDNLNNYYNGALDNASGTAFLLELSKNLSSFMKPKRDIIFVALTGEEFGLLGSSQFANEYKDLIKDSKVINFDMIGAPNTPLSLMGGSCNKDKDSEILDSLKEICDKKNIAYKITFADCSDHASFVKEGIDSVTLCHSDTSKIHTPNDTVDFIDTSAINEVYSIVEDEIYNYAYNDFILYLYNPNLILFLFIAFIIVFFFPIFKKKLKLYINKNKLK</sequence>
<comment type="caution">
    <text evidence="3">The sequence shown here is derived from an EMBL/GenBank/DDBJ whole genome shotgun (WGS) entry which is preliminary data.</text>
</comment>
<keyword evidence="4" id="KW-1185">Reference proteome</keyword>
<gene>
    <name evidence="3" type="ORF">KYD98_02070</name>
</gene>
<dbReference type="InterPro" id="IPR007484">
    <property type="entry name" value="Peptidase_M28"/>
</dbReference>
<keyword evidence="1" id="KW-1133">Transmembrane helix</keyword>
<dbReference type="Pfam" id="PF04389">
    <property type="entry name" value="Peptidase_M28"/>
    <property type="match status" value="1"/>
</dbReference>
<evidence type="ECO:0000313" key="3">
    <source>
        <dbReference type="EMBL" id="MBW6408874.1"/>
    </source>
</evidence>
<dbReference type="RefSeq" id="WP_219777922.1">
    <property type="nucleotide sequence ID" value="NZ_JAHXPT010000001.1"/>
</dbReference>
<dbReference type="Gene3D" id="3.40.630.10">
    <property type="entry name" value="Zn peptidases"/>
    <property type="match status" value="1"/>
</dbReference>
<evidence type="ECO:0000256" key="1">
    <source>
        <dbReference type="SAM" id="Phobius"/>
    </source>
</evidence>
<protein>
    <submittedName>
        <fullName evidence="3">Zn-dependent exopeptidase M28</fullName>
    </submittedName>
</protein>
<proteinExistence type="predicted"/>
<keyword evidence="1" id="KW-0812">Transmembrane</keyword>
<dbReference type="SUPFAM" id="SSF53187">
    <property type="entry name" value="Zn-dependent exopeptidases"/>
    <property type="match status" value="1"/>
</dbReference>
<feature type="domain" description="Peptidase M28" evidence="2">
    <location>
        <begin position="213"/>
        <end position="403"/>
    </location>
</feature>
<reference evidence="3 4" key="1">
    <citation type="submission" date="2021-07" db="EMBL/GenBank/DDBJ databases">
        <title>Clostridium weizhouense sp. nov., an anaerobic bacterium isolated from activated sludge of Petroleum wastewater.</title>
        <authorList>
            <person name="Li Q."/>
        </authorList>
    </citation>
    <scope>NUCLEOTIDE SEQUENCE [LARGE SCALE GENOMIC DNA]</scope>
    <source>
        <strain evidence="3 4">YB-6</strain>
    </source>
</reference>
<name>A0ABS7AJZ2_9CLOT</name>
<dbReference type="EMBL" id="JAHXPT010000001">
    <property type="protein sequence ID" value="MBW6408874.1"/>
    <property type="molecule type" value="Genomic_DNA"/>
</dbReference>
<evidence type="ECO:0000259" key="2">
    <source>
        <dbReference type="Pfam" id="PF04389"/>
    </source>
</evidence>
<accession>A0ABS7AJZ2</accession>
<dbReference type="PANTHER" id="PTHR12147">
    <property type="entry name" value="METALLOPEPTIDASE M28 FAMILY MEMBER"/>
    <property type="match status" value="1"/>
</dbReference>
<feature type="transmembrane region" description="Helical" evidence="1">
    <location>
        <begin position="424"/>
        <end position="441"/>
    </location>
</feature>